<keyword evidence="4 8" id="KW-0238">DNA-binding</keyword>
<dbReference type="GO" id="GO:0000976">
    <property type="term" value="F:transcription cis-regulatory region binding"/>
    <property type="evidence" value="ECO:0007669"/>
    <property type="project" value="TreeGrafter"/>
</dbReference>
<evidence type="ECO:0000313" key="8">
    <source>
        <dbReference type="EMBL" id="HAE25652.1"/>
    </source>
</evidence>
<dbReference type="Proteomes" id="UP000259610">
    <property type="component" value="Unassembled WGS sequence"/>
</dbReference>
<dbReference type="GO" id="GO:0000156">
    <property type="term" value="F:phosphorelay response regulator activity"/>
    <property type="evidence" value="ECO:0007669"/>
    <property type="project" value="TreeGrafter"/>
</dbReference>
<feature type="domain" description="Response regulatory" evidence="7">
    <location>
        <begin position="4"/>
        <end position="79"/>
    </location>
</feature>
<evidence type="ECO:0000259" key="7">
    <source>
        <dbReference type="PROSITE" id="PS50110"/>
    </source>
</evidence>
<dbReference type="FunFam" id="3.40.50.2300:FF:000001">
    <property type="entry name" value="DNA-binding response regulator PhoB"/>
    <property type="match status" value="1"/>
</dbReference>
<evidence type="ECO:0000256" key="2">
    <source>
        <dbReference type="ARBA" id="ARBA00023012"/>
    </source>
</evidence>
<dbReference type="AlphaFoldDB" id="A0A3B9GTB4"/>
<keyword evidence="1 6" id="KW-0597">Phosphoprotein</keyword>
<dbReference type="SUPFAM" id="SSF52172">
    <property type="entry name" value="CheY-like"/>
    <property type="match status" value="1"/>
</dbReference>
<dbReference type="GO" id="GO:0006355">
    <property type="term" value="P:regulation of DNA-templated transcription"/>
    <property type="evidence" value="ECO:0007669"/>
    <property type="project" value="TreeGrafter"/>
</dbReference>
<evidence type="ECO:0000313" key="9">
    <source>
        <dbReference type="Proteomes" id="UP000259610"/>
    </source>
</evidence>
<dbReference type="Gene3D" id="3.40.50.2300">
    <property type="match status" value="1"/>
</dbReference>
<keyword evidence="3" id="KW-0805">Transcription regulation</keyword>
<dbReference type="SMART" id="SM00448">
    <property type="entry name" value="REC"/>
    <property type="match status" value="1"/>
</dbReference>
<keyword evidence="2" id="KW-0902">Two-component regulatory system</keyword>
<dbReference type="PROSITE" id="PS50110">
    <property type="entry name" value="RESPONSE_REGULATORY"/>
    <property type="match status" value="1"/>
</dbReference>
<proteinExistence type="predicted"/>
<evidence type="ECO:0000256" key="5">
    <source>
        <dbReference type="ARBA" id="ARBA00023163"/>
    </source>
</evidence>
<dbReference type="InterPro" id="IPR011006">
    <property type="entry name" value="CheY-like_superfamily"/>
</dbReference>
<dbReference type="EMBL" id="DMAN01000015">
    <property type="protein sequence ID" value="HAE25652.1"/>
    <property type="molecule type" value="Genomic_DNA"/>
</dbReference>
<dbReference type="InterPro" id="IPR039420">
    <property type="entry name" value="WalR-like"/>
</dbReference>
<keyword evidence="5" id="KW-0804">Transcription</keyword>
<feature type="non-terminal residue" evidence="8">
    <location>
        <position position="79"/>
    </location>
</feature>
<dbReference type="GO" id="GO:0005829">
    <property type="term" value="C:cytosol"/>
    <property type="evidence" value="ECO:0007669"/>
    <property type="project" value="TreeGrafter"/>
</dbReference>
<dbReference type="InterPro" id="IPR001789">
    <property type="entry name" value="Sig_transdc_resp-reg_receiver"/>
</dbReference>
<comment type="caution">
    <text evidence="8">The sequence shown here is derived from an EMBL/GenBank/DDBJ whole genome shotgun (WGS) entry which is preliminary data.</text>
</comment>
<dbReference type="PANTHER" id="PTHR48111:SF40">
    <property type="entry name" value="PHOSPHATE REGULON TRANSCRIPTIONAL REGULATORY PROTEIN PHOB"/>
    <property type="match status" value="1"/>
</dbReference>
<sequence>MKPYVLIAEDESAVSELLQYNLKRQDYEVAIANDGEEALLMMEERAPDLLLLDWMLPKVSGIEVCRRVRSGGVKPILPI</sequence>
<evidence type="ECO:0000256" key="4">
    <source>
        <dbReference type="ARBA" id="ARBA00023125"/>
    </source>
</evidence>
<dbReference type="CDD" id="cd17574">
    <property type="entry name" value="REC_OmpR"/>
    <property type="match status" value="1"/>
</dbReference>
<reference evidence="8 9" key="1">
    <citation type="journal article" date="2018" name="Nat. Biotechnol.">
        <title>A standardized bacterial taxonomy based on genome phylogeny substantially revises the tree of life.</title>
        <authorList>
            <person name="Parks D.H."/>
            <person name="Chuvochina M."/>
            <person name="Waite D.W."/>
            <person name="Rinke C."/>
            <person name="Skarshewski A."/>
            <person name="Chaumeil P.A."/>
            <person name="Hugenholtz P."/>
        </authorList>
    </citation>
    <scope>NUCLEOTIDE SEQUENCE [LARGE SCALE GENOMIC DNA]</scope>
    <source>
        <strain evidence="8">UBA8733</strain>
    </source>
</reference>
<evidence type="ECO:0000256" key="6">
    <source>
        <dbReference type="PROSITE-ProRule" id="PRU00169"/>
    </source>
</evidence>
<name>A0A3B9GTB4_9PROT</name>
<gene>
    <name evidence="8" type="ORF">DCG58_00690</name>
</gene>
<dbReference type="Pfam" id="PF00072">
    <property type="entry name" value="Response_reg"/>
    <property type="match status" value="1"/>
</dbReference>
<dbReference type="GO" id="GO:0032993">
    <property type="term" value="C:protein-DNA complex"/>
    <property type="evidence" value="ECO:0007669"/>
    <property type="project" value="TreeGrafter"/>
</dbReference>
<feature type="modified residue" description="4-aspartylphosphate" evidence="6">
    <location>
        <position position="53"/>
    </location>
</feature>
<organism evidence="8 9">
    <name type="scientific">Hyphomonas adhaerens</name>
    <dbReference type="NCBI Taxonomy" id="81029"/>
    <lineage>
        <taxon>Bacteria</taxon>
        <taxon>Pseudomonadati</taxon>
        <taxon>Pseudomonadota</taxon>
        <taxon>Alphaproteobacteria</taxon>
        <taxon>Hyphomonadales</taxon>
        <taxon>Hyphomonadaceae</taxon>
        <taxon>Hyphomonas</taxon>
    </lineage>
</organism>
<dbReference type="PANTHER" id="PTHR48111">
    <property type="entry name" value="REGULATOR OF RPOS"/>
    <property type="match status" value="1"/>
</dbReference>
<evidence type="ECO:0000256" key="3">
    <source>
        <dbReference type="ARBA" id="ARBA00023015"/>
    </source>
</evidence>
<protein>
    <submittedName>
        <fullName evidence="8">DNA-binding response regulator</fullName>
    </submittedName>
</protein>
<evidence type="ECO:0000256" key="1">
    <source>
        <dbReference type="ARBA" id="ARBA00022553"/>
    </source>
</evidence>
<accession>A0A3B9GTB4</accession>